<dbReference type="CDD" id="cd02205">
    <property type="entry name" value="CBS_pair_SF"/>
    <property type="match status" value="2"/>
</dbReference>
<dbReference type="SUPFAM" id="SSF54631">
    <property type="entry name" value="CBS-domain pair"/>
    <property type="match status" value="2"/>
</dbReference>
<organism evidence="6 7">
    <name type="scientific">Ceratopteris richardii</name>
    <name type="common">Triangle waterfern</name>
    <dbReference type="NCBI Taxonomy" id="49495"/>
    <lineage>
        <taxon>Eukaryota</taxon>
        <taxon>Viridiplantae</taxon>
        <taxon>Streptophyta</taxon>
        <taxon>Embryophyta</taxon>
        <taxon>Tracheophyta</taxon>
        <taxon>Polypodiopsida</taxon>
        <taxon>Polypodiidae</taxon>
        <taxon>Polypodiales</taxon>
        <taxon>Pteridineae</taxon>
        <taxon>Pteridaceae</taxon>
        <taxon>Parkerioideae</taxon>
        <taxon>Ceratopteris</taxon>
    </lineage>
</organism>
<feature type="domain" description="CBS" evidence="5">
    <location>
        <begin position="350"/>
        <end position="409"/>
    </location>
</feature>
<dbReference type="AlphaFoldDB" id="A0A8T2RG52"/>
<accession>A0A8T2RG52</accession>
<keyword evidence="4" id="KW-1133">Transmembrane helix</keyword>
<comment type="caution">
    <text evidence="6">The sequence shown here is derived from an EMBL/GenBank/DDBJ whole genome shotgun (WGS) entry which is preliminary data.</text>
</comment>
<feature type="domain" description="CBS" evidence="5">
    <location>
        <begin position="268"/>
        <end position="326"/>
    </location>
</feature>
<dbReference type="PROSITE" id="PS51371">
    <property type="entry name" value="CBS"/>
    <property type="match status" value="3"/>
</dbReference>
<dbReference type="Gene3D" id="3.10.580.10">
    <property type="entry name" value="CBS-domain"/>
    <property type="match status" value="2"/>
</dbReference>
<keyword evidence="2 3" id="KW-0129">CBS domain</keyword>
<dbReference type="InterPro" id="IPR000644">
    <property type="entry name" value="CBS_dom"/>
</dbReference>
<dbReference type="InterPro" id="IPR050511">
    <property type="entry name" value="AMPK_gamma/SDS23_families"/>
</dbReference>
<dbReference type="Pfam" id="PF00571">
    <property type="entry name" value="CBS"/>
    <property type="match status" value="3"/>
</dbReference>
<evidence type="ECO:0000313" key="7">
    <source>
        <dbReference type="Proteomes" id="UP000825935"/>
    </source>
</evidence>
<evidence type="ECO:0000313" key="6">
    <source>
        <dbReference type="EMBL" id="KAH7294513.1"/>
    </source>
</evidence>
<dbReference type="EMBL" id="CM035432">
    <property type="protein sequence ID" value="KAH7294513.1"/>
    <property type="molecule type" value="Genomic_DNA"/>
</dbReference>
<protein>
    <recommendedName>
        <fullName evidence="5">CBS domain-containing protein</fullName>
    </recommendedName>
</protein>
<sequence length="427" mass="46142">MTTQKPRLPASIRQAVSAALAKIPVSLFTEVFEKKVVEVSAKASIAETIELLAKHDIFSAPVRNAEAKEGVTWSESHMGMVDYGAIILWVLEQADLSAVALAVGSATAAGVAAGAVGALGALALGATGPAAIAGLTVAAVGAAVAGGVAVEMGVSRDPQSAVDALGEDFYKVILREEPFKSVKISDIAEAYKWTPFLPVRLNDSMLTLLVLLSKYRLRSVPVVEMDQPEIKSIITQSAVVKGLSYCKGRDWFDEMAGKTMDEVGLPIMQPQEVVSIDSNKLVLEAFILMRERRIGGLPVIDNESRRVVGNISLQDVKYLLLNTDLFTKHRVLTVFEFMKTLTAHSSGSNPVKMMPAVTCSMKATLGQIIENLCECNIHRIYVTDDEDHVVGVITLRNIISCFIEEPCDFTETYFGGLFKNAIHQKSL</sequence>
<feature type="domain" description="CBS" evidence="5">
    <location>
        <begin position="192"/>
        <end position="254"/>
    </location>
</feature>
<dbReference type="SMART" id="SM00116">
    <property type="entry name" value="CBS"/>
    <property type="match status" value="4"/>
</dbReference>
<keyword evidence="1" id="KW-0677">Repeat</keyword>
<keyword evidence="4" id="KW-0812">Transmembrane</keyword>
<dbReference type="PANTHER" id="PTHR13780">
    <property type="entry name" value="AMP-ACTIVATED PROTEIN KINASE, GAMMA REGULATORY SUBUNIT"/>
    <property type="match status" value="1"/>
</dbReference>
<proteinExistence type="predicted"/>
<evidence type="ECO:0000259" key="5">
    <source>
        <dbReference type="PROSITE" id="PS51371"/>
    </source>
</evidence>
<keyword evidence="7" id="KW-1185">Reference proteome</keyword>
<dbReference type="Proteomes" id="UP000825935">
    <property type="component" value="Chromosome 27"/>
</dbReference>
<keyword evidence="4" id="KW-0472">Membrane</keyword>
<evidence type="ECO:0000256" key="1">
    <source>
        <dbReference type="ARBA" id="ARBA00022737"/>
    </source>
</evidence>
<dbReference type="OrthoDB" id="449052at2759"/>
<feature type="transmembrane region" description="Helical" evidence="4">
    <location>
        <begin position="130"/>
        <end position="150"/>
    </location>
</feature>
<evidence type="ECO:0000256" key="4">
    <source>
        <dbReference type="SAM" id="Phobius"/>
    </source>
</evidence>
<name>A0A8T2RG52_CERRI</name>
<dbReference type="OMA" id="IYEPPGY"/>
<feature type="transmembrane region" description="Helical" evidence="4">
    <location>
        <begin position="98"/>
        <end position="124"/>
    </location>
</feature>
<dbReference type="PANTHER" id="PTHR13780:SF47">
    <property type="entry name" value="SNF1-RELATED PROTEIN KINASE REGULATORY SUBUNIT GAMMA-1-LIKE"/>
    <property type="match status" value="1"/>
</dbReference>
<dbReference type="InterPro" id="IPR046342">
    <property type="entry name" value="CBS_dom_sf"/>
</dbReference>
<gene>
    <name evidence="6" type="ORF">KP509_27G004100</name>
</gene>
<evidence type="ECO:0000256" key="2">
    <source>
        <dbReference type="ARBA" id="ARBA00023122"/>
    </source>
</evidence>
<reference evidence="6 7" key="1">
    <citation type="submission" date="2021-08" db="EMBL/GenBank/DDBJ databases">
        <title>WGS assembly of Ceratopteris richardii.</title>
        <authorList>
            <person name="Marchant D.B."/>
            <person name="Chen G."/>
            <person name="Jenkins J."/>
            <person name="Shu S."/>
            <person name="Leebens-Mack J."/>
            <person name="Grimwood J."/>
            <person name="Schmutz J."/>
            <person name="Soltis P."/>
            <person name="Soltis D."/>
            <person name="Chen Z.-H."/>
        </authorList>
    </citation>
    <scope>NUCLEOTIDE SEQUENCE [LARGE SCALE GENOMIC DNA]</scope>
    <source>
        <strain evidence="6">Whitten #5841</strain>
        <tissue evidence="6">Leaf</tissue>
    </source>
</reference>
<evidence type="ECO:0000256" key="3">
    <source>
        <dbReference type="PROSITE-ProRule" id="PRU00703"/>
    </source>
</evidence>